<feature type="transmembrane region" description="Helical" evidence="8">
    <location>
        <begin position="237"/>
        <end position="257"/>
    </location>
</feature>
<dbReference type="InterPro" id="IPR017871">
    <property type="entry name" value="ABC_transporter-like_CS"/>
</dbReference>
<feature type="region of interest" description="Disordered" evidence="7">
    <location>
        <begin position="21"/>
        <end position="44"/>
    </location>
</feature>
<dbReference type="Pfam" id="PF00664">
    <property type="entry name" value="ABC_membrane"/>
    <property type="match status" value="1"/>
</dbReference>
<feature type="transmembrane region" description="Helical" evidence="8">
    <location>
        <begin position="889"/>
        <end position="908"/>
    </location>
</feature>
<evidence type="ECO:0000256" key="6">
    <source>
        <dbReference type="ARBA" id="ARBA00023136"/>
    </source>
</evidence>
<dbReference type="InterPro" id="IPR011527">
    <property type="entry name" value="ABC1_TM_dom"/>
</dbReference>
<feature type="compositionally biased region" description="Basic and acidic residues" evidence="7">
    <location>
        <begin position="33"/>
        <end position="44"/>
    </location>
</feature>
<dbReference type="Proteomes" id="UP000769484">
    <property type="component" value="Unassembled WGS sequence"/>
</dbReference>
<feature type="transmembrane region" description="Helical" evidence="8">
    <location>
        <begin position="210"/>
        <end position="231"/>
    </location>
</feature>
<feature type="transmembrane region" description="Helical" evidence="8">
    <location>
        <begin position="864"/>
        <end position="883"/>
    </location>
</feature>
<comment type="subcellular location">
    <subcellularLocation>
        <location evidence="1">Cell membrane</location>
        <topology evidence="1">Multi-pass membrane protein</topology>
    </subcellularLocation>
</comment>
<feature type="transmembrane region" description="Helical" evidence="8">
    <location>
        <begin position="49"/>
        <end position="75"/>
    </location>
</feature>
<dbReference type="GO" id="GO:0045454">
    <property type="term" value="P:cell redox homeostasis"/>
    <property type="evidence" value="ECO:0007669"/>
    <property type="project" value="InterPro"/>
</dbReference>
<proteinExistence type="predicted"/>
<protein>
    <submittedName>
        <fullName evidence="9">Thiol reductant ABC exporter subunit CydC</fullName>
    </submittedName>
</protein>
<dbReference type="InterPro" id="IPR039421">
    <property type="entry name" value="Type_1_exporter"/>
</dbReference>
<dbReference type="PANTHER" id="PTHR24221:SF632">
    <property type="entry name" value="ATP-DEPENDENT LIPID A-CORE FLIPPASE"/>
    <property type="match status" value="1"/>
</dbReference>
<dbReference type="InterPro" id="IPR014223">
    <property type="entry name" value="ABC_CydC/D"/>
</dbReference>
<name>A0A7D4LF67_9MICC</name>
<dbReference type="GO" id="GO:0016887">
    <property type="term" value="F:ATP hydrolysis activity"/>
    <property type="evidence" value="ECO:0007669"/>
    <property type="project" value="InterPro"/>
</dbReference>
<dbReference type="GO" id="GO:0034040">
    <property type="term" value="F:ATPase-coupled lipid transmembrane transporter activity"/>
    <property type="evidence" value="ECO:0007669"/>
    <property type="project" value="TreeGrafter"/>
</dbReference>
<accession>A0A7D4LF67</accession>
<evidence type="ECO:0000256" key="5">
    <source>
        <dbReference type="ARBA" id="ARBA00022989"/>
    </source>
</evidence>
<evidence type="ECO:0000313" key="9">
    <source>
        <dbReference type="EMBL" id="MBF1649346.1"/>
    </source>
</evidence>
<feature type="region of interest" description="Disordered" evidence="7">
    <location>
        <begin position="1052"/>
        <end position="1071"/>
    </location>
</feature>
<feature type="transmembrane region" description="Helical" evidence="8">
    <location>
        <begin position="753"/>
        <end position="775"/>
    </location>
</feature>
<dbReference type="InterPro" id="IPR036640">
    <property type="entry name" value="ABC1_TM_sf"/>
</dbReference>
<dbReference type="InterPro" id="IPR003593">
    <property type="entry name" value="AAA+_ATPase"/>
</dbReference>
<dbReference type="SMART" id="SM00382">
    <property type="entry name" value="AAA"/>
    <property type="match status" value="2"/>
</dbReference>
<evidence type="ECO:0000256" key="1">
    <source>
        <dbReference type="ARBA" id="ARBA00004651"/>
    </source>
</evidence>
<dbReference type="GO" id="GO:0005524">
    <property type="term" value="F:ATP binding"/>
    <property type="evidence" value="ECO:0007669"/>
    <property type="project" value="UniProtKB-KW"/>
</dbReference>
<gene>
    <name evidence="9" type="primary">cydC</name>
    <name evidence="9" type="ORF">HXO56_04470</name>
</gene>
<dbReference type="EMBL" id="JABZXJ010000013">
    <property type="protein sequence ID" value="MBF1649346.1"/>
    <property type="molecule type" value="Genomic_DNA"/>
</dbReference>
<dbReference type="Gene3D" id="1.20.1560.10">
    <property type="entry name" value="ABC transporter type 1, transmembrane domain"/>
    <property type="match status" value="2"/>
</dbReference>
<dbReference type="CDD" id="cd18584">
    <property type="entry name" value="ABC_6TM_AarD_CydD"/>
    <property type="match status" value="1"/>
</dbReference>
<evidence type="ECO:0000256" key="7">
    <source>
        <dbReference type="SAM" id="MobiDB-lite"/>
    </source>
</evidence>
<keyword evidence="5 8" id="KW-1133">Transmembrane helix</keyword>
<evidence type="ECO:0000256" key="8">
    <source>
        <dbReference type="SAM" id="Phobius"/>
    </source>
</evidence>
<dbReference type="PANTHER" id="PTHR24221">
    <property type="entry name" value="ATP-BINDING CASSETTE SUB-FAMILY B"/>
    <property type="match status" value="1"/>
</dbReference>
<evidence type="ECO:0000256" key="3">
    <source>
        <dbReference type="ARBA" id="ARBA00022741"/>
    </source>
</evidence>
<dbReference type="PROSITE" id="PS00211">
    <property type="entry name" value="ABC_TRANSPORTER_1"/>
    <property type="match status" value="1"/>
</dbReference>
<dbReference type="InterPro" id="IPR003439">
    <property type="entry name" value="ABC_transporter-like_ATP-bd"/>
</dbReference>
<dbReference type="GO" id="GO:0005886">
    <property type="term" value="C:plasma membrane"/>
    <property type="evidence" value="ECO:0007669"/>
    <property type="project" value="UniProtKB-SubCell"/>
</dbReference>
<dbReference type="PROSITE" id="PS50893">
    <property type="entry name" value="ABC_TRANSPORTER_2"/>
    <property type="match status" value="2"/>
</dbReference>
<sequence>MSKLGNTPEKISTLTLAVGKERDVSPRANKTQRNNDKRPPLGPDARKNLGVFGLITGIHTLATVIFSAALASLIARAAHAGFTALAAEHEHLKAASDPETYRALIEFSGDSQAKLDSTNGWLLGLGNLLGTGNAAITWGLIVTALIALAVRSGADYALSVSAQRAAVGAKASIRQKLVHRVLATGGADTPEGTGATAVLLARGLNALDDYYTKTLTAFVSVAVVPVLLWLIVLSLDITSALVLACTLPLIPIFMILIGKTTREDTAAAQAELHRLSDHILELIRGLPVLIGLGRERAQTRALRKLGEQYRERTMQTLRSAFMSSLALELITTISVALIAVLIGVRLVQGTLGLDTAILVLLLAPECYQPLRDVGAAYHQSEDGIAALRSARTVLDTPVPEASVSASCEKVSTTPETPEHLVIENLSVTYPGRTQILDSVNLNIPRTSKRPSAVGKQRGALVGILGASGCGKSTLLGVLSGSVRDGLVPTGASEPIKVTGRIIGAGNTLSIPQNPIFAATTVLHEMALYAFSADRSEEDYAAKLLTGETQIRLSDRERLENYLWNLGLENLSELSPESLSAGQARRLACARILARIDALHRAADHHQNLQITVLVDEPTAHLDAHAAHLVTQALDALAERGVTVLIVTHETELTEYCDSVVRALAVVEGAHAEPSHEQAYRWSIVQNEAPKIIPAAAPHKQDSADTSAEHRPTLHNAPEKMVRENTEHTVGVMKTLKTLRNLTGLGILQGLPPVILAALTSLAAISLTALSGWLIVRAAEGPAMMFLMVAIVGVRFFGLGRACARYAERLLTHAKVLTAANTLRVRAWTGAYLNVGSVRALLRGDALLERLIGGIDELRDSIPRVLIPPAAHVLVMLTALITTIVVLPQAIVPVALAALITTIFVPWAVTRADAHAEETTRESTAELLRLGTGALSAAEDIRANGVAPSIEIATTRLNDRNVAALTRTSYAQGLGRALVTLSWFGAALWCAIIAHPLAVSGTVGAPESAAVVLMCTAMIESSVQHIEAVRSWSSFATLLAQIAPGIADENSISDLEDDTQDTSHAGRVRAPQGQEPALELVDAAARWPSMDKPVFEHLNATAHTGKWTGITGPSGSGKSTVLATLLGFLPLEAGEIRSYGKALGNDQLRGYAAWCPQAAHIFESTLEGNLLLARDRADRPSEEQMIKALQRVGLGEWYSTLPEGLHTRVGAAGGFLSGGQRQRLAVARALLVESPVLLLDEPTAHLDSASAAALMADLDTATRTSGTATVLVSHRPEDIARCDAVVTLE</sequence>
<keyword evidence="3" id="KW-0547">Nucleotide-binding</keyword>
<dbReference type="SUPFAM" id="SSF52540">
    <property type="entry name" value="P-loop containing nucleoside triphosphate hydrolases"/>
    <property type="match status" value="2"/>
</dbReference>
<feature type="transmembrane region" description="Helical" evidence="8">
    <location>
        <begin position="976"/>
        <end position="997"/>
    </location>
</feature>
<dbReference type="CDD" id="cd03228">
    <property type="entry name" value="ABCC_MRP_Like"/>
    <property type="match status" value="1"/>
</dbReference>
<dbReference type="GO" id="GO:0140359">
    <property type="term" value="F:ABC-type transporter activity"/>
    <property type="evidence" value="ECO:0007669"/>
    <property type="project" value="InterPro"/>
</dbReference>
<evidence type="ECO:0000256" key="4">
    <source>
        <dbReference type="ARBA" id="ARBA00022840"/>
    </source>
</evidence>
<evidence type="ECO:0000313" key="10">
    <source>
        <dbReference type="Proteomes" id="UP000769484"/>
    </source>
</evidence>
<dbReference type="Pfam" id="PF00005">
    <property type="entry name" value="ABC_tran"/>
    <property type="match status" value="2"/>
</dbReference>
<feature type="transmembrane region" description="Helical" evidence="8">
    <location>
        <begin position="320"/>
        <end position="340"/>
    </location>
</feature>
<dbReference type="SUPFAM" id="SSF90123">
    <property type="entry name" value="ABC transporter transmembrane region"/>
    <property type="match status" value="2"/>
</dbReference>
<keyword evidence="4" id="KW-0067">ATP-binding</keyword>
<feature type="transmembrane region" description="Helical" evidence="8">
    <location>
        <begin position="128"/>
        <end position="150"/>
    </location>
</feature>
<dbReference type="GO" id="GO:0034775">
    <property type="term" value="P:glutathione transmembrane transport"/>
    <property type="evidence" value="ECO:0007669"/>
    <property type="project" value="InterPro"/>
</dbReference>
<dbReference type="InterPro" id="IPR027417">
    <property type="entry name" value="P-loop_NTPase"/>
</dbReference>
<reference evidence="9" key="1">
    <citation type="submission" date="2020-04" db="EMBL/GenBank/DDBJ databases">
        <title>Deep metagenomics examines the oral microbiome during advanced dental caries in children, revealing novel taxa and co-occurrences with host molecules.</title>
        <authorList>
            <person name="Baker J.L."/>
            <person name="Morton J.T."/>
            <person name="Dinis M."/>
            <person name="Alvarez R."/>
            <person name="Tran N.C."/>
            <person name="Knight R."/>
            <person name="Edlund A."/>
        </authorList>
    </citation>
    <scope>NUCLEOTIDE SEQUENCE</scope>
    <source>
        <strain evidence="9">JCVI_47_bin.4</strain>
    </source>
</reference>
<keyword evidence="2 8" id="KW-0812">Transmembrane</keyword>
<comment type="caution">
    <text evidence="9">The sequence shown here is derived from an EMBL/GenBank/DDBJ whole genome shotgun (WGS) entry which is preliminary data.</text>
</comment>
<dbReference type="NCBIfam" id="TIGR02868">
    <property type="entry name" value="CydC"/>
    <property type="match status" value="1"/>
</dbReference>
<keyword evidence="6 8" id="KW-0472">Membrane</keyword>
<dbReference type="Gene3D" id="3.40.50.300">
    <property type="entry name" value="P-loop containing nucleotide triphosphate hydrolases"/>
    <property type="match status" value="2"/>
</dbReference>
<organism evidence="9 10">
    <name type="scientific">Rothia dentocariosa</name>
    <dbReference type="NCBI Taxonomy" id="2047"/>
    <lineage>
        <taxon>Bacteria</taxon>
        <taxon>Bacillati</taxon>
        <taxon>Actinomycetota</taxon>
        <taxon>Actinomycetes</taxon>
        <taxon>Micrococcales</taxon>
        <taxon>Micrococcaceae</taxon>
        <taxon>Rothia</taxon>
    </lineage>
</organism>
<evidence type="ECO:0000256" key="2">
    <source>
        <dbReference type="ARBA" id="ARBA00022692"/>
    </source>
</evidence>
<dbReference type="PROSITE" id="PS50929">
    <property type="entry name" value="ABC_TM1F"/>
    <property type="match status" value="2"/>
</dbReference>